<dbReference type="RefSeq" id="WP_083289198.1">
    <property type="nucleotide sequence ID" value="NZ_FNUC01000003.1"/>
</dbReference>
<sequence length="444" mass="47620">MNASKLPHGVGAIMSRRTLLGGATAIAGLGALSLLPGCSSTTSKAKGNLDIWTNHSDEEAAAIQGIIDEFTQANTDIRVNLLNVGDATQYYTKINTSAVGRSLPDVFYVRTFDVASLAAKGFQVSIQDLADQNAEAVDVPDLWPAQVEQMSLDGEIFALPYDFSNNAIYINKTMFEEEGIPLPTGEWDWTEFWDTAAQFARTTNGTQDRWGASYYFSSWVWIGFLASNGGRMFSDDLASCVVNSPENIETFELFQAQLQNGAAPAPGATPEGVDSFGAGLVAMTVNGSFAVPYIRGVVADKFEFDVVRMPTGSTGRRDVATAGGAWAMSSSANQEAAFALMTHLSSEQALNTLIAEPTRSIPGRQSSAEEWTSVATSSGLPPANIEVFAEQMNTDALNQAYPKFWTEFETAWNNRTAGIANGDSVPEALAALEEEVNQAAARYA</sequence>
<dbReference type="SUPFAM" id="SSF53850">
    <property type="entry name" value="Periplasmic binding protein-like II"/>
    <property type="match status" value="1"/>
</dbReference>
<accession>A0A1H5MXZ6</accession>
<evidence type="ECO:0000256" key="2">
    <source>
        <dbReference type="ARBA" id="ARBA00008520"/>
    </source>
</evidence>
<evidence type="ECO:0000256" key="3">
    <source>
        <dbReference type="ARBA" id="ARBA00022448"/>
    </source>
</evidence>
<evidence type="ECO:0000313" key="6">
    <source>
        <dbReference type="Proteomes" id="UP000181980"/>
    </source>
</evidence>
<comment type="similarity">
    <text evidence="2">Belongs to the bacterial solute-binding protein 1 family.</text>
</comment>
<proteinExistence type="inferred from homology"/>
<organism evidence="5 6">
    <name type="scientific">Jiangella alba</name>
    <dbReference type="NCBI Taxonomy" id="561176"/>
    <lineage>
        <taxon>Bacteria</taxon>
        <taxon>Bacillati</taxon>
        <taxon>Actinomycetota</taxon>
        <taxon>Actinomycetes</taxon>
        <taxon>Jiangellales</taxon>
        <taxon>Jiangellaceae</taxon>
        <taxon>Jiangella</taxon>
    </lineage>
</organism>
<dbReference type="Proteomes" id="UP000181980">
    <property type="component" value="Unassembled WGS sequence"/>
</dbReference>
<dbReference type="GO" id="GO:0030313">
    <property type="term" value="C:cell envelope"/>
    <property type="evidence" value="ECO:0007669"/>
    <property type="project" value="UniProtKB-SubCell"/>
</dbReference>
<dbReference type="InterPro" id="IPR006311">
    <property type="entry name" value="TAT_signal"/>
</dbReference>
<gene>
    <name evidence="5" type="ORF">SAMN04488561_3527</name>
</gene>
<dbReference type="InterPro" id="IPR050490">
    <property type="entry name" value="Bact_solute-bd_prot1"/>
</dbReference>
<evidence type="ECO:0000256" key="4">
    <source>
        <dbReference type="ARBA" id="ARBA00022729"/>
    </source>
</evidence>
<dbReference type="AlphaFoldDB" id="A0A1H5MXZ6"/>
<protein>
    <submittedName>
        <fullName evidence="5">ABC-type glycerol-3-phosphate transport system, substrate-binding protein</fullName>
    </submittedName>
</protein>
<dbReference type="InterPro" id="IPR006059">
    <property type="entry name" value="SBP"/>
</dbReference>
<dbReference type="PROSITE" id="PS51318">
    <property type="entry name" value="TAT"/>
    <property type="match status" value="1"/>
</dbReference>
<reference evidence="6" key="1">
    <citation type="submission" date="2016-10" db="EMBL/GenBank/DDBJ databases">
        <authorList>
            <person name="Varghese N."/>
            <person name="Submissions S."/>
        </authorList>
    </citation>
    <scope>NUCLEOTIDE SEQUENCE [LARGE SCALE GENOMIC DNA]</scope>
    <source>
        <strain evidence="6">DSM 45237</strain>
    </source>
</reference>
<evidence type="ECO:0000313" key="5">
    <source>
        <dbReference type="EMBL" id="SEE94153.1"/>
    </source>
</evidence>
<evidence type="ECO:0000256" key="1">
    <source>
        <dbReference type="ARBA" id="ARBA00004196"/>
    </source>
</evidence>
<dbReference type="Gene3D" id="3.40.190.10">
    <property type="entry name" value="Periplasmic binding protein-like II"/>
    <property type="match status" value="1"/>
</dbReference>
<dbReference type="Pfam" id="PF01547">
    <property type="entry name" value="SBP_bac_1"/>
    <property type="match status" value="1"/>
</dbReference>
<dbReference type="EMBL" id="FNUC01000003">
    <property type="protein sequence ID" value="SEE94153.1"/>
    <property type="molecule type" value="Genomic_DNA"/>
</dbReference>
<keyword evidence="3" id="KW-0813">Transport</keyword>
<dbReference type="OrthoDB" id="2510110at2"/>
<name>A0A1H5MXZ6_9ACTN</name>
<keyword evidence="6" id="KW-1185">Reference proteome</keyword>
<dbReference type="PANTHER" id="PTHR43649:SF31">
    <property type="entry name" value="SN-GLYCEROL-3-PHOSPHATE-BINDING PERIPLASMIC PROTEIN UGPB"/>
    <property type="match status" value="1"/>
</dbReference>
<keyword evidence="4" id="KW-0732">Signal</keyword>
<dbReference type="STRING" id="561176.SAMN04488561_3527"/>
<dbReference type="PANTHER" id="PTHR43649">
    <property type="entry name" value="ARABINOSE-BINDING PROTEIN-RELATED"/>
    <property type="match status" value="1"/>
</dbReference>
<dbReference type="CDD" id="cd14748">
    <property type="entry name" value="PBP2_UgpB"/>
    <property type="match status" value="1"/>
</dbReference>
<comment type="subcellular location">
    <subcellularLocation>
        <location evidence="1">Cell envelope</location>
    </subcellularLocation>
</comment>